<sequence length="179" mass="18993">MIEFEISGETYRVNKLDAFAQLHISRKLSPVLPKLLPALFKIFQSGQAGAFATLANPVSVGLPQTESGGGPDLKRVDIELVGDIASTLDPVAEVLASMPDADAEYVYSACLGAVSRRQGSAWAPIWSRQQAVCMFDDIDLGVMTLLVARVVMDSLGGFIRGLLAKTGERPKTPGSSGNA</sequence>
<proteinExistence type="predicted"/>
<dbReference type="RefSeq" id="WP_165186363.1">
    <property type="nucleotide sequence ID" value="NZ_LR699553.1"/>
</dbReference>
<evidence type="ECO:0000313" key="1">
    <source>
        <dbReference type="EMBL" id="VVD29158.1"/>
    </source>
</evidence>
<evidence type="ECO:0000313" key="2">
    <source>
        <dbReference type="Proteomes" id="UP000325811"/>
    </source>
</evidence>
<reference evidence="1 2" key="1">
    <citation type="submission" date="2019-08" db="EMBL/GenBank/DDBJ databases">
        <authorList>
            <person name="Herpell B J."/>
        </authorList>
    </citation>
    <scope>NUCLEOTIDE SEQUENCE [LARGE SCALE GENOMIC DNA]</scope>
    <source>
        <strain evidence="2">Msb3</strain>
    </source>
</reference>
<keyword evidence="2" id="KW-1185">Reference proteome</keyword>
<protein>
    <recommendedName>
        <fullName evidence="3">Bacteriophage protein</fullName>
    </recommendedName>
</protein>
<accession>A0A5Q4YVP7</accession>
<organism evidence="1 2">
    <name type="scientific">Paraburkholderia dioscoreae</name>
    <dbReference type="NCBI Taxonomy" id="2604047"/>
    <lineage>
        <taxon>Bacteria</taxon>
        <taxon>Pseudomonadati</taxon>
        <taxon>Pseudomonadota</taxon>
        <taxon>Betaproteobacteria</taxon>
        <taxon>Burkholderiales</taxon>
        <taxon>Burkholderiaceae</taxon>
        <taxon>Paraburkholderia</taxon>
    </lineage>
</organism>
<evidence type="ECO:0008006" key="3">
    <source>
        <dbReference type="Google" id="ProtNLM"/>
    </source>
</evidence>
<dbReference type="AlphaFoldDB" id="A0A5Q4YVP7"/>
<name>A0A5Q4YVP7_9BURK</name>
<dbReference type="Proteomes" id="UP000325811">
    <property type="component" value="Chromosome I"/>
</dbReference>
<dbReference type="Pfam" id="PF21822">
    <property type="entry name" value="Phage_TAC_15"/>
    <property type="match status" value="1"/>
</dbReference>
<gene>
    <name evidence="1" type="ORF">PDMSB3_2702</name>
</gene>
<dbReference type="KEGG" id="pdio:PDMSB3_2702"/>
<dbReference type="InterPro" id="IPR049156">
    <property type="entry name" value="Phage_chap_TAC_15-like"/>
</dbReference>
<dbReference type="EMBL" id="LR699553">
    <property type="protein sequence ID" value="VVD29158.1"/>
    <property type="molecule type" value="Genomic_DNA"/>
</dbReference>